<dbReference type="InterPro" id="IPR002401">
    <property type="entry name" value="Cyt_P450_E_grp-I"/>
</dbReference>
<evidence type="ECO:0000256" key="9">
    <source>
        <dbReference type="ARBA" id="ARBA00022643"/>
    </source>
</evidence>
<evidence type="ECO:0000313" key="18">
    <source>
        <dbReference type="EMBL" id="NNH70174.1"/>
    </source>
</evidence>
<dbReference type="InterPro" id="IPR050121">
    <property type="entry name" value="Cytochrome_P450_monoxygenase"/>
</dbReference>
<evidence type="ECO:0000256" key="16">
    <source>
        <dbReference type="PIRSR" id="PIRSR602401-1"/>
    </source>
</evidence>
<keyword evidence="10 16" id="KW-0479">Metal-binding</keyword>
<accession>A0A849BVE7</accession>
<evidence type="ECO:0000256" key="8">
    <source>
        <dbReference type="ARBA" id="ARBA00022630"/>
    </source>
</evidence>
<keyword evidence="7 16" id="KW-0349">Heme</keyword>
<dbReference type="Pfam" id="PF00067">
    <property type="entry name" value="p450"/>
    <property type="match status" value="1"/>
</dbReference>
<evidence type="ECO:0000256" key="2">
    <source>
        <dbReference type="ARBA" id="ARBA00001971"/>
    </source>
</evidence>
<dbReference type="GO" id="GO:0004497">
    <property type="term" value="F:monooxygenase activity"/>
    <property type="evidence" value="ECO:0007669"/>
    <property type="project" value="UniProtKB-KW"/>
</dbReference>
<evidence type="ECO:0000256" key="1">
    <source>
        <dbReference type="ARBA" id="ARBA00001917"/>
    </source>
</evidence>
<dbReference type="PANTHER" id="PTHR24305:SF166">
    <property type="entry name" value="CYTOCHROME P450 12A4, MITOCHONDRIAL-RELATED"/>
    <property type="match status" value="1"/>
</dbReference>
<keyword evidence="19" id="KW-1185">Reference proteome</keyword>
<name>A0A849BVE7_9NOCA</name>
<evidence type="ECO:0000256" key="6">
    <source>
        <dbReference type="ARBA" id="ARBA00022448"/>
    </source>
</evidence>
<comment type="caution">
    <text evidence="18">The sequence shown here is derived from an EMBL/GenBank/DDBJ whole genome shotgun (WGS) entry which is preliminary data.</text>
</comment>
<proteinExistence type="inferred from homology"/>
<evidence type="ECO:0000313" key="19">
    <source>
        <dbReference type="Proteomes" id="UP000586827"/>
    </source>
</evidence>
<comment type="cofactor">
    <cofactor evidence="1">
        <name>FMN</name>
        <dbReference type="ChEBI" id="CHEBI:58210"/>
    </cofactor>
</comment>
<evidence type="ECO:0000256" key="4">
    <source>
        <dbReference type="ARBA" id="ARBA00010018"/>
    </source>
</evidence>
<keyword evidence="14 16" id="KW-0408">Iron</keyword>
<keyword evidence="9" id="KW-0288">FMN</keyword>
<comment type="similarity">
    <text evidence="4">In the N-terminal section; belongs to the cytochrome P450 family.</text>
</comment>
<keyword evidence="8" id="KW-0285">Flavoprotein</keyword>
<dbReference type="PRINTS" id="PR00385">
    <property type="entry name" value="P450"/>
</dbReference>
<comment type="cofactor">
    <cofactor evidence="3">
        <name>FAD</name>
        <dbReference type="ChEBI" id="CHEBI:57692"/>
    </cofactor>
</comment>
<dbReference type="SUPFAM" id="SSF48264">
    <property type="entry name" value="Cytochrome P450"/>
    <property type="match status" value="1"/>
</dbReference>
<dbReference type="Proteomes" id="UP000586827">
    <property type="component" value="Unassembled WGS sequence"/>
</dbReference>
<dbReference type="PROSITE" id="PS00086">
    <property type="entry name" value="CYTOCHROME_P450"/>
    <property type="match status" value="1"/>
</dbReference>
<dbReference type="GO" id="GO:0016705">
    <property type="term" value="F:oxidoreductase activity, acting on paired donors, with incorporation or reduction of molecular oxygen"/>
    <property type="evidence" value="ECO:0007669"/>
    <property type="project" value="InterPro"/>
</dbReference>
<keyword evidence="15 17" id="KW-0503">Monooxygenase</keyword>
<keyword evidence="11" id="KW-0274">FAD</keyword>
<keyword evidence="6" id="KW-0813">Transport</keyword>
<dbReference type="InterPro" id="IPR001128">
    <property type="entry name" value="Cyt_P450"/>
</dbReference>
<evidence type="ECO:0000256" key="14">
    <source>
        <dbReference type="ARBA" id="ARBA00023004"/>
    </source>
</evidence>
<dbReference type="PRINTS" id="PR00463">
    <property type="entry name" value="EP450I"/>
</dbReference>
<comment type="similarity">
    <text evidence="5 17">Belongs to the cytochrome P450 family.</text>
</comment>
<evidence type="ECO:0000256" key="12">
    <source>
        <dbReference type="ARBA" id="ARBA00022857"/>
    </source>
</evidence>
<organism evidence="18 19">
    <name type="scientific">Nocardia uniformis</name>
    <dbReference type="NCBI Taxonomy" id="53432"/>
    <lineage>
        <taxon>Bacteria</taxon>
        <taxon>Bacillati</taxon>
        <taxon>Actinomycetota</taxon>
        <taxon>Actinomycetes</taxon>
        <taxon>Mycobacteriales</taxon>
        <taxon>Nocardiaceae</taxon>
        <taxon>Nocardia</taxon>
    </lineage>
</organism>
<gene>
    <name evidence="18" type="ORF">HLB23_09925</name>
</gene>
<dbReference type="FunFam" id="1.10.630.10:FF:000040">
    <property type="entry name" value="Bifunctional cytochrome P450/NADPH--P450 reductase"/>
    <property type="match status" value="1"/>
</dbReference>
<dbReference type="GO" id="GO:0005506">
    <property type="term" value="F:iron ion binding"/>
    <property type="evidence" value="ECO:0007669"/>
    <property type="project" value="InterPro"/>
</dbReference>
<evidence type="ECO:0000256" key="3">
    <source>
        <dbReference type="ARBA" id="ARBA00001974"/>
    </source>
</evidence>
<evidence type="ECO:0000256" key="5">
    <source>
        <dbReference type="ARBA" id="ARBA00010617"/>
    </source>
</evidence>
<keyword evidence="12" id="KW-0521">NADP</keyword>
<evidence type="ECO:0000256" key="15">
    <source>
        <dbReference type="ARBA" id="ARBA00023033"/>
    </source>
</evidence>
<protein>
    <submittedName>
        <fullName evidence="18">Cytochrome P450</fullName>
    </submittedName>
</protein>
<evidence type="ECO:0000256" key="11">
    <source>
        <dbReference type="ARBA" id="ARBA00022827"/>
    </source>
</evidence>
<evidence type="ECO:0000256" key="17">
    <source>
        <dbReference type="RuleBase" id="RU000461"/>
    </source>
</evidence>
<comment type="cofactor">
    <cofactor evidence="2 16">
        <name>heme</name>
        <dbReference type="ChEBI" id="CHEBI:30413"/>
    </cofactor>
</comment>
<dbReference type="GO" id="GO:0020037">
    <property type="term" value="F:heme binding"/>
    <property type="evidence" value="ECO:0007669"/>
    <property type="project" value="InterPro"/>
</dbReference>
<dbReference type="RefSeq" id="WP_067518271.1">
    <property type="nucleotide sequence ID" value="NZ_JABELX010000003.1"/>
</dbReference>
<dbReference type="InterPro" id="IPR036396">
    <property type="entry name" value="Cyt_P450_sf"/>
</dbReference>
<sequence length="465" mass="52580">MTISPTNSGVQLPHPPKRLPLLGDVLTTDFAKPAQSVLRSARTLGPVFQHSVFGFSTIIVAGAAEIDEVNDESRWRKFVGPPLMKLRPIAGDGVFTAFDDEPNWRKAHNVLVPAFTKSAMSNYHSTILDTVRELVEAWSDLGPTWVDLPEYMNRLALEVMARAGFSHSFSSMSDPNPGPFIGAMLRELRFAMRRTDVLPWFERTFLAGRLRRHHADLAYVNQVADEIIVARRAAPSARPRDVLDLMLTSVDPQSGDTLDMTNIRYQILTFLIAGSETSANAISFALHYLSRSQELAEQVRAEISEHWPGRDFPDIRYDEVAKLRGLRRVVDETLRLWPTAPGYFRQARCDTALSEGRYSVRTDDWVLVFLLAAHRDQVWGPDADVFNPHRFAPDKLRSLGPRVYKPFGTGPRACLGRQFALHEIMVTLAVILHQFDLEPDPDYQLDVVETVSVKPVGLRLRFRRR</sequence>
<evidence type="ECO:0000256" key="7">
    <source>
        <dbReference type="ARBA" id="ARBA00022617"/>
    </source>
</evidence>
<dbReference type="EMBL" id="JABELX010000003">
    <property type="protein sequence ID" value="NNH70174.1"/>
    <property type="molecule type" value="Genomic_DNA"/>
</dbReference>
<dbReference type="InterPro" id="IPR017972">
    <property type="entry name" value="Cyt_P450_CS"/>
</dbReference>
<feature type="binding site" description="axial binding residue" evidence="16">
    <location>
        <position position="414"/>
    </location>
    <ligand>
        <name>heme</name>
        <dbReference type="ChEBI" id="CHEBI:30413"/>
    </ligand>
    <ligandPart>
        <name>Fe</name>
        <dbReference type="ChEBI" id="CHEBI:18248"/>
    </ligandPart>
</feature>
<evidence type="ECO:0000256" key="10">
    <source>
        <dbReference type="ARBA" id="ARBA00022723"/>
    </source>
</evidence>
<evidence type="ECO:0000256" key="13">
    <source>
        <dbReference type="ARBA" id="ARBA00023002"/>
    </source>
</evidence>
<dbReference type="AlphaFoldDB" id="A0A849BVE7"/>
<dbReference type="Gene3D" id="1.10.630.10">
    <property type="entry name" value="Cytochrome P450"/>
    <property type="match status" value="1"/>
</dbReference>
<dbReference type="CDD" id="cd11068">
    <property type="entry name" value="CYP120A1"/>
    <property type="match status" value="1"/>
</dbReference>
<keyword evidence="13 17" id="KW-0560">Oxidoreductase</keyword>
<dbReference type="PANTHER" id="PTHR24305">
    <property type="entry name" value="CYTOCHROME P450"/>
    <property type="match status" value="1"/>
</dbReference>
<reference evidence="18 19" key="1">
    <citation type="submission" date="2020-05" db="EMBL/GenBank/DDBJ databases">
        <title>MicrobeNet Type strains.</title>
        <authorList>
            <person name="Nicholson A.C."/>
        </authorList>
    </citation>
    <scope>NUCLEOTIDE SEQUENCE [LARGE SCALE GENOMIC DNA]</scope>
    <source>
        <strain evidence="18 19">JCM 3224</strain>
    </source>
</reference>